<keyword evidence="6" id="KW-0963">Cytoplasm</keyword>
<dbReference type="InterPro" id="IPR024083">
    <property type="entry name" value="Fumarase/histidase_N"/>
</dbReference>
<evidence type="ECO:0000256" key="1">
    <source>
        <dbReference type="ARBA" id="ARBA00005113"/>
    </source>
</evidence>
<dbReference type="EC" id="4.3.1.3" evidence="2 6"/>
<organism evidence="10 11">
    <name type="scientific">Thalassobaculum fulvum</name>
    <dbReference type="NCBI Taxonomy" id="1633335"/>
    <lineage>
        <taxon>Bacteria</taxon>
        <taxon>Pseudomonadati</taxon>
        <taxon>Pseudomonadota</taxon>
        <taxon>Alphaproteobacteria</taxon>
        <taxon>Rhodospirillales</taxon>
        <taxon>Thalassobaculaceae</taxon>
        <taxon>Thalassobaculum</taxon>
    </lineage>
</organism>
<evidence type="ECO:0000256" key="6">
    <source>
        <dbReference type="HAMAP-Rule" id="MF_00229"/>
    </source>
</evidence>
<dbReference type="FunFam" id="1.20.200.10:FF:000003">
    <property type="entry name" value="Histidine ammonia-lyase"/>
    <property type="match status" value="1"/>
</dbReference>
<evidence type="ECO:0000256" key="8">
    <source>
        <dbReference type="RuleBase" id="RU004479"/>
    </source>
</evidence>
<comment type="PTM">
    <text evidence="6">Contains an active site 4-methylidene-imidazol-5-one (MIO), which is formed autocatalytically by cyclization and dehydration of residues Ala-Ser-Gly.</text>
</comment>
<feature type="modified residue" description="2,3-didehydroalanine (Ser)" evidence="6">
    <location>
        <position position="145"/>
    </location>
</feature>
<dbReference type="SUPFAM" id="SSF48557">
    <property type="entry name" value="L-aspartase-like"/>
    <property type="match status" value="1"/>
</dbReference>
<dbReference type="Proteomes" id="UP000630353">
    <property type="component" value="Unassembled WGS sequence"/>
</dbReference>
<dbReference type="NCBIfam" id="NF006871">
    <property type="entry name" value="PRK09367.1"/>
    <property type="match status" value="1"/>
</dbReference>
<dbReference type="PANTHER" id="PTHR10362">
    <property type="entry name" value="HISTIDINE AMMONIA-LYASE"/>
    <property type="match status" value="1"/>
</dbReference>
<dbReference type="FunFam" id="1.10.275.10:FF:000005">
    <property type="entry name" value="Histidine ammonia-lyase"/>
    <property type="match status" value="1"/>
</dbReference>
<dbReference type="GO" id="GO:0006548">
    <property type="term" value="P:L-histidine catabolic process"/>
    <property type="evidence" value="ECO:0007669"/>
    <property type="project" value="UniProtKB-UniRule"/>
</dbReference>
<dbReference type="GO" id="GO:0004397">
    <property type="term" value="F:histidine ammonia-lyase activity"/>
    <property type="evidence" value="ECO:0007669"/>
    <property type="project" value="UniProtKB-UniRule"/>
</dbReference>
<reference evidence="10" key="1">
    <citation type="journal article" date="2014" name="Int. J. Syst. Evol. Microbiol.">
        <title>Complete genome sequence of Corynebacterium casei LMG S-19264T (=DSM 44701T), isolated from a smear-ripened cheese.</title>
        <authorList>
            <consortium name="US DOE Joint Genome Institute (JGI-PGF)"/>
            <person name="Walter F."/>
            <person name="Albersmeier A."/>
            <person name="Kalinowski J."/>
            <person name="Ruckert C."/>
        </authorList>
    </citation>
    <scope>NUCLEOTIDE SEQUENCE</scope>
    <source>
        <strain evidence="10">KCTC 42651</strain>
    </source>
</reference>
<keyword evidence="11" id="KW-1185">Reference proteome</keyword>
<evidence type="ECO:0000256" key="4">
    <source>
        <dbReference type="ARBA" id="ARBA00023239"/>
    </source>
</evidence>
<accession>A0A918XX13</accession>
<protein>
    <recommendedName>
        <fullName evidence="2 6">Histidine ammonia-lyase</fullName>
        <shortName evidence="6">Histidase</shortName>
        <ecNumber evidence="2 6">4.3.1.3</ecNumber>
    </recommendedName>
</protein>
<evidence type="ECO:0000256" key="5">
    <source>
        <dbReference type="ARBA" id="ARBA00049269"/>
    </source>
</evidence>
<dbReference type="Gene3D" id="1.20.200.10">
    <property type="entry name" value="Fumarase/aspartase (Central domain)"/>
    <property type="match status" value="1"/>
</dbReference>
<dbReference type="GO" id="GO:0005737">
    <property type="term" value="C:cytoplasm"/>
    <property type="evidence" value="ECO:0007669"/>
    <property type="project" value="UniProtKB-SubCell"/>
</dbReference>
<evidence type="ECO:0000256" key="2">
    <source>
        <dbReference type="ARBA" id="ARBA00012994"/>
    </source>
</evidence>
<dbReference type="InterPro" id="IPR005921">
    <property type="entry name" value="HutH"/>
</dbReference>
<feature type="cross-link" description="5-imidazolinone (Ala-Gly)" evidence="6">
    <location>
        <begin position="144"/>
        <end position="146"/>
    </location>
</feature>
<gene>
    <name evidence="6 10" type="primary">hutH</name>
    <name evidence="10" type="ORF">GCM10017083_52310</name>
</gene>
<comment type="caution">
    <text evidence="10">The sequence shown here is derived from an EMBL/GenBank/DDBJ whole genome shotgun (WGS) entry which is preliminary data.</text>
</comment>
<name>A0A918XX13_9PROT</name>
<dbReference type="NCBIfam" id="TIGR01225">
    <property type="entry name" value="hutH"/>
    <property type="match status" value="1"/>
</dbReference>
<evidence type="ECO:0000313" key="11">
    <source>
        <dbReference type="Proteomes" id="UP000630353"/>
    </source>
</evidence>
<evidence type="ECO:0000256" key="9">
    <source>
        <dbReference type="RuleBase" id="RU004480"/>
    </source>
</evidence>
<keyword evidence="4 6" id="KW-0456">Lyase</keyword>
<dbReference type="RefSeq" id="WP_229837517.1">
    <property type="nucleotide sequence ID" value="NZ_BMZS01000015.1"/>
</dbReference>
<dbReference type="EMBL" id="BMZS01000015">
    <property type="protein sequence ID" value="GHD62874.1"/>
    <property type="molecule type" value="Genomic_DNA"/>
</dbReference>
<evidence type="ECO:0000256" key="3">
    <source>
        <dbReference type="ARBA" id="ARBA00022808"/>
    </source>
</evidence>
<dbReference type="InterPro" id="IPR022313">
    <property type="entry name" value="Phe/His_NH3-lyase_AS"/>
</dbReference>
<comment type="subcellular location">
    <subcellularLocation>
        <location evidence="6 9">Cytoplasm</location>
    </subcellularLocation>
</comment>
<comment type="similarity">
    <text evidence="6 7">Belongs to the PAL/histidase family.</text>
</comment>
<dbReference type="Pfam" id="PF00221">
    <property type="entry name" value="Lyase_aromatic"/>
    <property type="match status" value="1"/>
</dbReference>
<proteinExistence type="inferred from homology"/>
<dbReference type="InterPro" id="IPR001106">
    <property type="entry name" value="Aromatic_Lyase"/>
</dbReference>
<dbReference type="InterPro" id="IPR008948">
    <property type="entry name" value="L-Aspartase-like"/>
</dbReference>
<comment type="pathway">
    <text evidence="1 6 8">Amino-acid degradation; L-histidine degradation into L-glutamate; N-formimidoyl-L-glutamate from L-histidine: step 1/3.</text>
</comment>
<dbReference type="Gene3D" id="1.10.275.10">
    <property type="entry name" value="Fumarase/aspartase (N-terminal domain)"/>
    <property type="match status" value="1"/>
</dbReference>
<evidence type="ECO:0000256" key="7">
    <source>
        <dbReference type="RuleBase" id="RU003954"/>
    </source>
</evidence>
<sequence length="509" mass="52903">MATRLRIIPGELVLGDLRRLYRERPHLELDPSAREAIADSAATVARVIASGKVVYGVNTGFGKLATRTIPADHLADLQRALVRSHCAGVGDPLADQVVFLVMALKANGLARGHSGIRGEVIDALLTLANAGVLPVIPSQGSVGASGDLAPLAHMSAVLIGEGEAVHDGKRLHGAQALEAAGLTPCELAPKEGLALLNGTQVSTALALAGLFEIERVFNAAMVAGAMTVDAAMGSDTPFDARIHALRAHPGQAETAAVYRRLLHGSAIRVSHLECDRVQDPYSLRCQPQVMGAVLDHLRFAAGRLAAEANAVSDNPLVFSDTGEVMSGGNFHAEPVAFAADQIAIAASEIGALSERRTAMLMDANISTLPPFLVAEPGINSGFMIAQVTAAALQSETKLLASPASIDSLPTSANQEDHVSMATHGARRLLAMAANLRRIVAVELLCAAQGIDLRRPLATSPALAEAVAEIRSVADFFENDRPVAPDIEAVAARIGAGAFDRIAGMTVDGG</sequence>
<comment type="catalytic activity">
    <reaction evidence="5 6 8">
        <text>L-histidine = trans-urocanate + NH4(+)</text>
        <dbReference type="Rhea" id="RHEA:21232"/>
        <dbReference type="ChEBI" id="CHEBI:17771"/>
        <dbReference type="ChEBI" id="CHEBI:28938"/>
        <dbReference type="ChEBI" id="CHEBI:57595"/>
        <dbReference type="EC" id="4.3.1.3"/>
    </reaction>
</comment>
<dbReference type="HAMAP" id="MF_00229">
    <property type="entry name" value="His_ammonia_lyase"/>
    <property type="match status" value="1"/>
</dbReference>
<keyword evidence="3 6" id="KW-0369">Histidine metabolism</keyword>
<reference evidence="10" key="2">
    <citation type="submission" date="2020-09" db="EMBL/GenBank/DDBJ databases">
        <authorList>
            <person name="Sun Q."/>
            <person name="Kim S."/>
        </authorList>
    </citation>
    <scope>NUCLEOTIDE SEQUENCE</scope>
    <source>
        <strain evidence="10">KCTC 42651</strain>
    </source>
</reference>
<dbReference type="PROSITE" id="PS00488">
    <property type="entry name" value="PAL_HISTIDASE"/>
    <property type="match status" value="1"/>
</dbReference>
<evidence type="ECO:0000313" key="10">
    <source>
        <dbReference type="EMBL" id="GHD62874.1"/>
    </source>
</evidence>
<dbReference type="AlphaFoldDB" id="A0A918XX13"/>
<dbReference type="CDD" id="cd00332">
    <property type="entry name" value="PAL-HAL"/>
    <property type="match status" value="1"/>
</dbReference>